<dbReference type="GeneID" id="81363619"/>
<evidence type="ECO:0000313" key="5">
    <source>
        <dbReference type="Proteomes" id="UP001149074"/>
    </source>
</evidence>
<dbReference type="InterPro" id="IPR051450">
    <property type="entry name" value="Gfo/Idh/MocA_Oxidoreductases"/>
</dbReference>
<dbReference type="RefSeq" id="XP_056469628.1">
    <property type="nucleotide sequence ID" value="XM_056624640.1"/>
</dbReference>
<name>A0A9W9EJR2_9EURO</name>
<evidence type="ECO:0000256" key="1">
    <source>
        <dbReference type="SAM" id="MobiDB-lite"/>
    </source>
</evidence>
<feature type="domain" description="Gfo/Idh/MocA-like oxidoreductase C-terminal" evidence="3">
    <location>
        <begin position="220"/>
        <end position="277"/>
    </location>
</feature>
<gene>
    <name evidence="4" type="ORF">N7532_012149</name>
</gene>
<dbReference type="GO" id="GO:0000166">
    <property type="term" value="F:nucleotide binding"/>
    <property type="evidence" value="ECO:0007669"/>
    <property type="project" value="InterPro"/>
</dbReference>
<dbReference type="SUPFAM" id="SSF51735">
    <property type="entry name" value="NAD(P)-binding Rossmann-fold domains"/>
    <property type="match status" value="1"/>
</dbReference>
<dbReference type="InterPro" id="IPR036291">
    <property type="entry name" value="NAD(P)-bd_dom_sf"/>
</dbReference>
<dbReference type="PANTHER" id="PTHR43377">
    <property type="entry name" value="BILIVERDIN REDUCTASE A"/>
    <property type="match status" value="1"/>
</dbReference>
<proteinExistence type="predicted"/>
<reference evidence="4" key="1">
    <citation type="submission" date="2022-11" db="EMBL/GenBank/DDBJ databases">
        <authorList>
            <person name="Petersen C."/>
        </authorList>
    </citation>
    <scope>NUCLEOTIDE SEQUENCE</scope>
    <source>
        <strain evidence="4">IBT 30761</strain>
    </source>
</reference>
<dbReference type="AlphaFoldDB" id="A0A9W9EJR2"/>
<evidence type="ECO:0000313" key="4">
    <source>
        <dbReference type="EMBL" id="KAJ5083106.1"/>
    </source>
</evidence>
<evidence type="ECO:0008006" key="6">
    <source>
        <dbReference type="Google" id="ProtNLM"/>
    </source>
</evidence>
<dbReference type="EMBL" id="JAPQKI010000011">
    <property type="protein sequence ID" value="KAJ5083106.1"/>
    <property type="molecule type" value="Genomic_DNA"/>
</dbReference>
<dbReference type="InterPro" id="IPR004104">
    <property type="entry name" value="Gfo/Idh/MocA-like_OxRdtase_C"/>
</dbReference>
<reference evidence="4" key="2">
    <citation type="journal article" date="2023" name="IMA Fungus">
        <title>Comparative genomic study of the Penicillium genus elucidates a diverse pangenome and 15 lateral gene transfer events.</title>
        <authorList>
            <person name="Petersen C."/>
            <person name="Sorensen T."/>
            <person name="Nielsen M.R."/>
            <person name="Sondergaard T.E."/>
            <person name="Sorensen J.L."/>
            <person name="Fitzpatrick D.A."/>
            <person name="Frisvad J.C."/>
            <person name="Nielsen K.L."/>
        </authorList>
    </citation>
    <scope>NUCLEOTIDE SEQUENCE</scope>
    <source>
        <strain evidence="4">IBT 30761</strain>
    </source>
</reference>
<dbReference type="InterPro" id="IPR000683">
    <property type="entry name" value="Gfo/Idh/MocA-like_OxRdtase_N"/>
</dbReference>
<dbReference type="PANTHER" id="PTHR43377:SF12">
    <property type="entry name" value="BINDING ROSSMANN FOLD OXIDOREDUCTASE, PUTATIVE (AFU_ORTHOLOGUE AFUA_3G11840)-RELATED"/>
    <property type="match status" value="1"/>
</dbReference>
<evidence type="ECO:0000259" key="2">
    <source>
        <dbReference type="Pfam" id="PF01408"/>
    </source>
</evidence>
<dbReference type="Proteomes" id="UP001149074">
    <property type="component" value="Unassembled WGS sequence"/>
</dbReference>
<feature type="non-terminal residue" evidence="4">
    <location>
        <position position="1"/>
    </location>
</feature>
<dbReference type="Pfam" id="PF01408">
    <property type="entry name" value="GFO_IDH_MocA"/>
    <property type="match status" value="1"/>
</dbReference>
<protein>
    <recommendedName>
        <fullName evidence="6">Gfo/Idh/MocA-like oxidoreductase N-terminal domain-containing protein</fullName>
    </recommendedName>
</protein>
<organism evidence="4 5">
    <name type="scientific">Penicillium argentinense</name>
    <dbReference type="NCBI Taxonomy" id="1131581"/>
    <lineage>
        <taxon>Eukaryota</taxon>
        <taxon>Fungi</taxon>
        <taxon>Dikarya</taxon>
        <taxon>Ascomycota</taxon>
        <taxon>Pezizomycotina</taxon>
        <taxon>Eurotiomycetes</taxon>
        <taxon>Eurotiomycetidae</taxon>
        <taxon>Eurotiales</taxon>
        <taxon>Aspergillaceae</taxon>
        <taxon>Penicillium</taxon>
    </lineage>
</organism>
<dbReference type="OrthoDB" id="64915at2759"/>
<dbReference type="Gene3D" id="3.30.360.10">
    <property type="entry name" value="Dihydrodipicolinate Reductase, domain 2"/>
    <property type="match status" value="2"/>
</dbReference>
<keyword evidence="5" id="KW-1185">Reference proteome</keyword>
<comment type="caution">
    <text evidence="4">The sequence shown here is derived from an EMBL/GenBank/DDBJ whole genome shotgun (WGS) entry which is preliminary data.</text>
</comment>
<evidence type="ECO:0000259" key="3">
    <source>
        <dbReference type="Pfam" id="PF02894"/>
    </source>
</evidence>
<feature type="compositionally biased region" description="Pro residues" evidence="1">
    <location>
        <begin position="27"/>
        <end position="39"/>
    </location>
</feature>
<feature type="domain" description="Gfo/Idh/MocA-like oxidoreductase N-terminal" evidence="2">
    <location>
        <begin position="49"/>
        <end position="179"/>
    </location>
</feature>
<dbReference type="SUPFAM" id="SSF55347">
    <property type="entry name" value="Glyceraldehyde-3-phosphate dehydrogenase-like, C-terminal domain"/>
    <property type="match status" value="1"/>
</dbReference>
<accession>A0A9W9EJR2</accession>
<dbReference type="Pfam" id="PF02894">
    <property type="entry name" value="GFO_IDH_MocA_C"/>
    <property type="match status" value="1"/>
</dbReference>
<feature type="region of interest" description="Disordered" evidence="1">
    <location>
        <begin position="1"/>
        <end position="47"/>
    </location>
</feature>
<sequence>MNKLRSILTSKPPTGTPAEPTKSYQPRPNPTGTLPPPTPAYSKNPPRLILIGGGSRGQALARAIVHGSNGHLVAIAEPDPIRRRQVGRHCIWGIEEPSEGEEFEGWGQFLEWELARRAGAAAAPIDETGTSKIIDAAVICTADQTHREIVLTLAPLGIHLMCEKPLATSLQDLFDIYRFLGPKQDIALPSASASAGILFAVGHGMRYTPHNQLLRKLVREDEVIGDVVSVEHTENVGWWHFCHSYVRGNWRKEKTSGPSLLTKSCHDIDFLLWLLAEPNLPRPGEERAPVHLPSSVSSSGLLKFFRQKRKPRSAGNATNCLSCPAEQDCHFSAHKIYWEKGVCMGLGGWPADVVLPDIEDLLDSGGLQAVKDKLDTTLMEDYTSSTSEKEVSSRQWYGRCVFESDNDVCDDQTVHISWDDDEGNDFYAKSATFHMTAFTEGVCTKQMRIFGTKGEISTDGALVTVRDFVTGETKSITPPMSTGGHSGGDYGLMKQFVLAVDAVKNHGLELESSQIEFIGCTMEDIIRSHSLVFAAEEARKLGAQVDWKEWWKSNFRKQ</sequence>
<dbReference type="Gene3D" id="3.40.50.720">
    <property type="entry name" value="NAD(P)-binding Rossmann-like Domain"/>
    <property type="match status" value="1"/>
</dbReference>